<evidence type="ECO:0000259" key="14">
    <source>
        <dbReference type="Pfam" id="PF13603"/>
    </source>
</evidence>
<dbReference type="PANTHER" id="PTHR43740">
    <property type="entry name" value="LEUCYL-TRNA SYNTHETASE"/>
    <property type="match status" value="1"/>
</dbReference>
<dbReference type="InterPro" id="IPR002302">
    <property type="entry name" value="Leu-tRNA-ligase"/>
</dbReference>
<dbReference type="InterPro" id="IPR013155">
    <property type="entry name" value="M/V/L/I-tRNA-synth_anticd-bd"/>
</dbReference>
<evidence type="ECO:0000256" key="8">
    <source>
        <dbReference type="ARBA" id="ARBA00047469"/>
    </source>
</evidence>
<evidence type="ECO:0000259" key="13">
    <source>
        <dbReference type="Pfam" id="PF09334"/>
    </source>
</evidence>
<keyword evidence="2 9" id="KW-0963">Cytoplasm</keyword>
<name>A0A0G0I134_9BACT</name>
<evidence type="ECO:0000256" key="4">
    <source>
        <dbReference type="ARBA" id="ARBA00022741"/>
    </source>
</evidence>
<evidence type="ECO:0000256" key="7">
    <source>
        <dbReference type="ARBA" id="ARBA00023146"/>
    </source>
</evidence>
<dbReference type="Gene3D" id="3.40.50.620">
    <property type="entry name" value="HUPs"/>
    <property type="match status" value="2"/>
</dbReference>
<evidence type="ECO:0000256" key="9">
    <source>
        <dbReference type="HAMAP-Rule" id="MF_00049"/>
    </source>
</evidence>
<evidence type="ECO:0000259" key="11">
    <source>
        <dbReference type="Pfam" id="PF00133"/>
    </source>
</evidence>
<dbReference type="Gene3D" id="1.10.730.10">
    <property type="entry name" value="Isoleucyl-tRNA Synthetase, Domain 1"/>
    <property type="match status" value="2"/>
</dbReference>
<dbReference type="GO" id="GO:0002161">
    <property type="term" value="F:aminoacyl-tRNA deacylase activity"/>
    <property type="evidence" value="ECO:0007669"/>
    <property type="project" value="InterPro"/>
</dbReference>
<feature type="domain" description="Leucyl-tRNA synthetase editing" evidence="14">
    <location>
        <begin position="220"/>
        <end position="407"/>
    </location>
</feature>
<accession>A0A0G0I134</accession>
<feature type="domain" description="Aminoacyl-tRNA synthetase class Ia" evidence="11">
    <location>
        <begin position="419"/>
        <end position="611"/>
    </location>
</feature>
<dbReference type="PROSITE" id="PS00178">
    <property type="entry name" value="AA_TRNA_LIGASE_I"/>
    <property type="match status" value="1"/>
</dbReference>
<keyword evidence="3 9" id="KW-0436">Ligase</keyword>
<dbReference type="EMBL" id="LBSA01000011">
    <property type="protein sequence ID" value="KKQ09821.1"/>
    <property type="molecule type" value="Genomic_DNA"/>
</dbReference>
<keyword evidence="4 9" id="KW-0547">Nucleotide-binding</keyword>
<feature type="binding site" evidence="9">
    <location>
        <position position="586"/>
    </location>
    <ligand>
        <name>ATP</name>
        <dbReference type="ChEBI" id="CHEBI:30616"/>
    </ligand>
</feature>
<feature type="domain" description="Methionyl/Valyl/Leucyl/Isoleucyl-tRNA synthetase anticodon-binding" evidence="12">
    <location>
        <begin position="654"/>
        <end position="781"/>
    </location>
</feature>
<evidence type="ECO:0000256" key="3">
    <source>
        <dbReference type="ARBA" id="ARBA00022598"/>
    </source>
</evidence>
<dbReference type="GO" id="GO:0005524">
    <property type="term" value="F:ATP binding"/>
    <property type="evidence" value="ECO:0007669"/>
    <property type="project" value="UniProtKB-UniRule"/>
</dbReference>
<keyword evidence="5 9" id="KW-0067">ATP-binding</keyword>
<evidence type="ECO:0000256" key="5">
    <source>
        <dbReference type="ARBA" id="ARBA00022840"/>
    </source>
</evidence>
<evidence type="ECO:0000313" key="16">
    <source>
        <dbReference type="Proteomes" id="UP000034492"/>
    </source>
</evidence>
<dbReference type="GO" id="GO:0004823">
    <property type="term" value="F:leucine-tRNA ligase activity"/>
    <property type="evidence" value="ECO:0007669"/>
    <property type="project" value="UniProtKB-UniRule"/>
</dbReference>
<dbReference type="CDD" id="cd00812">
    <property type="entry name" value="LeuRS_core"/>
    <property type="match status" value="1"/>
</dbReference>
<comment type="similarity">
    <text evidence="1 9 10">Belongs to the class-I aminoacyl-tRNA synthetase family.</text>
</comment>
<dbReference type="SUPFAM" id="SSF50677">
    <property type="entry name" value="ValRS/IleRS/LeuRS editing domain"/>
    <property type="match status" value="1"/>
</dbReference>
<dbReference type="FunFam" id="1.10.730.10:FF:000002">
    <property type="entry name" value="Leucine--tRNA ligase"/>
    <property type="match status" value="1"/>
</dbReference>
<evidence type="ECO:0000259" key="12">
    <source>
        <dbReference type="Pfam" id="PF08264"/>
    </source>
</evidence>
<dbReference type="InterPro" id="IPR015413">
    <property type="entry name" value="Methionyl/Leucyl_tRNA_Synth"/>
</dbReference>
<gene>
    <name evidence="9" type="primary">leuS</name>
    <name evidence="15" type="ORF">US19_C0011G0024</name>
</gene>
<reference evidence="15 16" key="1">
    <citation type="journal article" date="2015" name="Nature">
        <title>rRNA introns, odd ribosomes, and small enigmatic genomes across a large radiation of phyla.</title>
        <authorList>
            <person name="Brown C.T."/>
            <person name="Hug L.A."/>
            <person name="Thomas B.C."/>
            <person name="Sharon I."/>
            <person name="Castelle C.J."/>
            <person name="Singh A."/>
            <person name="Wilkins M.J."/>
            <person name="Williams K.H."/>
            <person name="Banfield J.F."/>
        </authorList>
    </citation>
    <scope>NUCLEOTIDE SEQUENCE [LARGE SCALE GENOMIC DNA]</scope>
</reference>
<dbReference type="GO" id="GO:0005829">
    <property type="term" value="C:cytosol"/>
    <property type="evidence" value="ECO:0007669"/>
    <property type="project" value="TreeGrafter"/>
</dbReference>
<dbReference type="PRINTS" id="PR00985">
    <property type="entry name" value="TRNASYNTHLEU"/>
</dbReference>
<evidence type="ECO:0000256" key="10">
    <source>
        <dbReference type="RuleBase" id="RU363035"/>
    </source>
</evidence>
<dbReference type="CDD" id="cd07958">
    <property type="entry name" value="Anticodon_Ia_Leu_BEm"/>
    <property type="match status" value="1"/>
</dbReference>
<dbReference type="PATRIC" id="fig|1618426.3.peg.490"/>
<dbReference type="PANTHER" id="PTHR43740:SF2">
    <property type="entry name" value="LEUCINE--TRNA LIGASE, MITOCHONDRIAL"/>
    <property type="match status" value="1"/>
</dbReference>
<comment type="catalytic activity">
    <reaction evidence="8 9">
        <text>tRNA(Leu) + L-leucine + ATP = L-leucyl-tRNA(Leu) + AMP + diphosphate</text>
        <dbReference type="Rhea" id="RHEA:11688"/>
        <dbReference type="Rhea" id="RHEA-COMP:9613"/>
        <dbReference type="Rhea" id="RHEA-COMP:9622"/>
        <dbReference type="ChEBI" id="CHEBI:30616"/>
        <dbReference type="ChEBI" id="CHEBI:33019"/>
        <dbReference type="ChEBI" id="CHEBI:57427"/>
        <dbReference type="ChEBI" id="CHEBI:78442"/>
        <dbReference type="ChEBI" id="CHEBI:78494"/>
        <dbReference type="ChEBI" id="CHEBI:456215"/>
        <dbReference type="EC" id="6.1.1.4"/>
    </reaction>
</comment>
<dbReference type="InterPro" id="IPR001412">
    <property type="entry name" value="aa-tRNA-synth_I_CS"/>
</dbReference>
<sequence length="825" mass="95111">MKKYQPKEIENKWQKKWKEEKLYSPDIDKSQNPYYALMMFPYPSAEGLHVGNMYPFTGTDIFARFKRMQGFDVLEPIGLDGFGIHSENYALKVNQHPMDLSKITEKRFYEQLTEIGDAYDWTRTVETYKPEYYKWTQWLFLQMYKKGLAYKKAAEVNWCPSCKTVLADEQVIAGVCERCGSKVEKKNLEQWFFKITDYADRLLDNLDWIDWTDKVKIAQRNWIGKKTGINISYKIEESNEEVTVFTTRPDTNFGTTFIVLAPEHQLVKKITKKENLEEVDKYIKTSLSKSDEERMAEGRTKTGVFTGAYAINNLNGKRLPIWVSDFVLGGFGTGAVVGVPGHDIRDFEFAKQFGLEIIRVVVGKDGDKSEITEAKQVQEEEGTMVNSQFLDGLDIHEATQKIMDYLEEKTWGERVTTYHLRDWLISRQRYWGPPIPIIYCDECGTVPVSEKDLPVELPFVENFRPTGTGKAPLASVEEFYNVKCPNCGGPAKRETDVSDTFLDSAWYFLRYPNTELEDKAFDEARIKKWLPVDMYIGGAEHSVLHLLYSRFVTMVLKDLGFLDFEEPFEHFKAHGLIISEGAKMSKSKGNVINPDKYIKEYGADTLRMYLMFMGPFSEGGDFRDAAIGGLYRFLTRVWDLILNTPEAKETENELKTLNKTIKKVGEDISELHFNTAISSLMKLLNILSSQKSASKETKKKFMLLLAPFAPHITEELWDMLNSRQQQPIRPEGSRPRRLVSGSIHQQSWPTVNEKYLEEEEISVIVQVNGRVREQLTINNEQLTMKKEDLVKLALESQKVKKFVDGKEIKKTIYVQGKVLNLVVSD</sequence>
<evidence type="ECO:0000256" key="6">
    <source>
        <dbReference type="ARBA" id="ARBA00022917"/>
    </source>
</evidence>
<dbReference type="InterPro" id="IPR009008">
    <property type="entry name" value="Val/Leu/Ile-tRNA-synth_edit"/>
</dbReference>
<dbReference type="Pfam" id="PF08264">
    <property type="entry name" value="Anticodon_1"/>
    <property type="match status" value="1"/>
</dbReference>
<dbReference type="FunFam" id="3.40.50.620:FF:000056">
    <property type="entry name" value="Leucine--tRNA ligase"/>
    <property type="match status" value="1"/>
</dbReference>
<comment type="subcellular location">
    <subcellularLocation>
        <location evidence="9">Cytoplasm</location>
    </subcellularLocation>
</comment>
<dbReference type="GO" id="GO:0006429">
    <property type="term" value="P:leucyl-tRNA aminoacylation"/>
    <property type="evidence" value="ECO:0007669"/>
    <property type="project" value="UniProtKB-UniRule"/>
</dbReference>
<dbReference type="InterPro" id="IPR002300">
    <property type="entry name" value="aa-tRNA-synth_Ia"/>
</dbReference>
<dbReference type="Proteomes" id="UP000034492">
    <property type="component" value="Unassembled WGS sequence"/>
</dbReference>
<dbReference type="AlphaFoldDB" id="A0A0G0I134"/>
<feature type="short sequence motif" description="'KMSKS' region" evidence="9">
    <location>
        <begin position="583"/>
        <end position="587"/>
    </location>
</feature>
<dbReference type="Pfam" id="PF13603">
    <property type="entry name" value="tRNA-synt_1_2"/>
    <property type="match status" value="1"/>
</dbReference>
<keyword evidence="6 9" id="KW-0648">Protein biosynthesis</keyword>
<dbReference type="SUPFAM" id="SSF52374">
    <property type="entry name" value="Nucleotidylyl transferase"/>
    <property type="match status" value="1"/>
</dbReference>
<organism evidence="15 16">
    <name type="scientific">Candidatus Daviesbacteria bacterium GW2011_GWB1_36_5</name>
    <dbReference type="NCBI Taxonomy" id="1618426"/>
    <lineage>
        <taxon>Bacteria</taxon>
        <taxon>Candidatus Daviesiibacteriota</taxon>
    </lineage>
</organism>
<dbReference type="SUPFAM" id="SSF47323">
    <property type="entry name" value="Anticodon-binding domain of a subclass of class I aminoacyl-tRNA synthetases"/>
    <property type="match status" value="1"/>
</dbReference>
<dbReference type="Gene3D" id="3.10.20.590">
    <property type="match status" value="1"/>
</dbReference>
<comment type="caution">
    <text evidence="9">Lacks conserved residue(s) required for the propagation of feature annotation.</text>
</comment>
<dbReference type="InterPro" id="IPR009080">
    <property type="entry name" value="tRNAsynth_Ia_anticodon-bd"/>
</dbReference>
<dbReference type="EC" id="6.1.1.4" evidence="9"/>
<comment type="caution">
    <text evidence="15">The sequence shown here is derived from an EMBL/GenBank/DDBJ whole genome shotgun (WGS) entry which is preliminary data.</text>
</comment>
<dbReference type="HAMAP" id="MF_00049_B">
    <property type="entry name" value="Leu_tRNA_synth_B"/>
    <property type="match status" value="1"/>
</dbReference>
<dbReference type="InterPro" id="IPR025709">
    <property type="entry name" value="Leu_tRNA-synth_edit"/>
</dbReference>
<feature type="domain" description="Methionyl/Leucyl tRNA synthetase" evidence="13">
    <location>
        <begin position="40"/>
        <end position="184"/>
    </location>
</feature>
<dbReference type="Pfam" id="PF00133">
    <property type="entry name" value="tRNA-synt_1"/>
    <property type="match status" value="1"/>
</dbReference>
<evidence type="ECO:0000313" key="15">
    <source>
        <dbReference type="EMBL" id="KKQ09821.1"/>
    </source>
</evidence>
<dbReference type="Pfam" id="PF09334">
    <property type="entry name" value="tRNA-synt_1g"/>
    <property type="match status" value="1"/>
</dbReference>
<dbReference type="InterPro" id="IPR014729">
    <property type="entry name" value="Rossmann-like_a/b/a_fold"/>
</dbReference>
<keyword evidence="7 9" id="KW-0030">Aminoacyl-tRNA synthetase</keyword>
<proteinExistence type="inferred from homology"/>
<protein>
    <recommendedName>
        <fullName evidence="9">Leucine--tRNA ligase</fullName>
        <ecNumber evidence="9">6.1.1.4</ecNumber>
    </recommendedName>
    <alternativeName>
        <fullName evidence="9">Leucyl-tRNA synthetase</fullName>
        <shortName evidence="9">LeuRS</shortName>
    </alternativeName>
</protein>
<dbReference type="NCBIfam" id="TIGR00396">
    <property type="entry name" value="leuS_bact"/>
    <property type="match status" value="1"/>
</dbReference>
<evidence type="ECO:0000256" key="1">
    <source>
        <dbReference type="ARBA" id="ARBA00005594"/>
    </source>
</evidence>
<evidence type="ECO:0000256" key="2">
    <source>
        <dbReference type="ARBA" id="ARBA00022490"/>
    </source>
</evidence>